<reference evidence="1" key="1">
    <citation type="submission" date="2018-01" db="EMBL/GenBank/DDBJ databases">
        <authorList>
            <person name="Krukenberg V."/>
        </authorList>
    </citation>
    <scope>NUCLEOTIDE SEQUENCE</scope>
    <source>
        <strain evidence="1">E20ANME2</strain>
    </source>
</reference>
<sequence length="124" mass="13519">MDEIDAMSRLLELGGTMLAEHCRRCGAPLFRYQGNVGCPICDFRMVEQEMGEVSKEREDMGDNEEKGEPRGGITAGASPLGRIISDKVAGIAADMQSETDLGRVRDQMDCIERGIKILGMLGPN</sequence>
<proteinExistence type="predicted"/>
<evidence type="ECO:0000313" key="1">
    <source>
        <dbReference type="EMBL" id="PXF61951.1"/>
    </source>
</evidence>
<evidence type="ECO:0000313" key="2">
    <source>
        <dbReference type="Proteomes" id="UP000248329"/>
    </source>
</evidence>
<dbReference type="Proteomes" id="UP000248329">
    <property type="component" value="Unassembled WGS sequence"/>
</dbReference>
<dbReference type="EMBL" id="PQXF01000002">
    <property type="protein sequence ID" value="PXF61951.1"/>
    <property type="molecule type" value="Genomic_DNA"/>
</dbReference>
<organism evidence="1 2">
    <name type="scientific">Candidatus Methanogaster sp</name>
    <dbReference type="NCBI Taxonomy" id="3386292"/>
    <lineage>
        <taxon>Archaea</taxon>
        <taxon>Methanobacteriati</taxon>
        <taxon>Methanobacteriota</taxon>
        <taxon>Stenosarchaea group</taxon>
        <taxon>Methanomicrobia</taxon>
        <taxon>Methanosarcinales</taxon>
        <taxon>ANME-2 cluster</taxon>
        <taxon>Candidatus Methanogasteraceae</taxon>
        <taxon>Candidatus Methanogaster</taxon>
    </lineage>
</organism>
<comment type="caution">
    <text evidence="1">The sequence shown here is derived from an EMBL/GenBank/DDBJ whole genome shotgun (WGS) entry which is preliminary data.</text>
</comment>
<protein>
    <submittedName>
        <fullName evidence="1">Uncharacterized protein</fullName>
    </submittedName>
</protein>
<accession>A0AC61L6N6</accession>
<gene>
    <name evidence="1" type="ORF">C4B59_01610</name>
</gene>
<name>A0AC61L6N6_9EURY</name>